<gene>
    <name evidence="2" type="ORF">ACFPYL_19595</name>
</gene>
<dbReference type="EMBL" id="JBHSRJ010000009">
    <property type="protein sequence ID" value="MFC6045298.1"/>
    <property type="molecule type" value="Genomic_DNA"/>
</dbReference>
<dbReference type="RefSeq" id="WP_379158255.1">
    <property type="nucleotide sequence ID" value="NZ_JBHSRJ010000009.1"/>
</dbReference>
<evidence type="ECO:0000313" key="3">
    <source>
        <dbReference type="Proteomes" id="UP001596135"/>
    </source>
</evidence>
<comment type="caution">
    <text evidence="2">The sequence shown here is derived from an EMBL/GenBank/DDBJ whole genome shotgun (WGS) entry which is preliminary data.</text>
</comment>
<keyword evidence="1" id="KW-0732">Signal</keyword>
<dbReference type="Proteomes" id="UP001596135">
    <property type="component" value="Unassembled WGS sequence"/>
</dbReference>
<organism evidence="2 3">
    <name type="scientific">Nocardioides hankookensis</name>
    <dbReference type="NCBI Taxonomy" id="443157"/>
    <lineage>
        <taxon>Bacteria</taxon>
        <taxon>Bacillati</taxon>
        <taxon>Actinomycetota</taxon>
        <taxon>Actinomycetes</taxon>
        <taxon>Propionibacteriales</taxon>
        <taxon>Nocardioidaceae</taxon>
        <taxon>Nocardioides</taxon>
    </lineage>
</organism>
<proteinExistence type="predicted"/>
<sequence>MSKLFASPTGRLTAVLLALALCLVGFQSADASDTRSSTAKQPVAQTAAGQLTSRLVGHTGSGRQVTGSFVPLRFARHDGKVFVRGLVQGVVHERNGSTSRFAQLKTVRVKSINGAPARAGDRAALAATCSILNLVLAPLDLDLLGLRVHLDRVVLTIVAATGAGNLLGNLLCAVTGLLDGLGALGQLVALLNRILEILRLG</sequence>
<feature type="signal peptide" evidence="1">
    <location>
        <begin position="1"/>
        <end position="31"/>
    </location>
</feature>
<feature type="chain" id="PRO_5046085988" description="ABC transporter substrate-binding protein" evidence="1">
    <location>
        <begin position="32"/>
        <end position="201"/>
    </location>
</feature>
<accession>A0ABW1LNK0</accession>
<evidence type="ECO:0000256" key="1">
    <source>
        <dbReference type="SAM" id="SignalP"/>
    </source>
</evidence>
<evidence type="ECO:0000313" key="2">
    <source>
        <dbReference type="EMBL" id="MFC6045298.1"/>
    </source>
</evidence>
<evidence type="ECO:0008006" key="4">
    <source>
        <dbReference type="Google" id="ProtNLM"/>
    </source>
</evidence>
<name>A0ABW1LNK0_9ACTN</name>
<protein>
    <recommendedName>
        <fullName evidence="4">ABC transporter substrate-binding protein</fullName>
    </recommendedName>
</protein>
<reference evidence="3" key="1">
    <citation type="journal article" date="2019" name="Int. J. Syst. Evol. Microbiol.">
        <title>The Global Catalogue of Microorganisms (GCM) 10K type strain sequencing project: providing services to taxonomists for standard genome sequencing and annotation.</title>
        <authorList>
            <consortium name="The Broad Institute Genomics Platform"/>
            <consortium name="The Broad Institute Genome Sequencing Center for Infectious Disease"/>
            <person name="Wu L."/>
            <person name="Ma J."/>
        </authorList>
    </citation>
    <scope>NUCLEOTIDE SEQUENCE [LARGE SCALE GENOMIC DNA]</scope>
    <source>
        <strain evidence="3">CCUG 54522</strain>
    </source>
</reference>
<keyword evidence="3" id="KW-1185">Reference proteome</keyword>